<evidence type="ECO:0000256" key="1">
    <source>
        <dbReference type="ARBA" id="ARBA00000213"/>
    </source>
</evidence>
<feature type="site" description="Interaction with DNA" evidence="8">
    <location>
        <position position="483"/>
    </location>
</feature>
<feature type="site" description="Interaction with DNA" evidence="8">
    <location>
        <position position="137"/>
    </location>
</feature>
<keyword evidence="6 8" id="KW-0238">DNA-binding</keyword>
<evidence type="ECO:0000256" key="9">
    <source>
        <dbReference type="SAM" id="MobiDB-lite"/>
    </source>
</evidence>
<comment type="subunit">
    <text evidence="8">Monomer.</text>
</comment>
<reference evidence="12 13" key="1">
    <citation type="submission" date="2018-08" db="EMBL/GenBank/DDBJ databases">
        <title>Recombination of ecologically and evolutionarily significant loci maintains genetic cohesion in the Pseudomonas syringae species complex.</title>
        <authorList>
            <person name="Dillon M."/>
            <person name="Thakur S."/>
            <person name="Almeida R.N.D."/>
            <person name="Weir B.S."/>
            <person name="Guttman D.S."/>
        </authorList>
    </citation>
    <scope>NUCLEOTIDE SEQUENCE [LARGE SCALE GENOMIC DNA]</scope>
    <source>
        <strain evidence="12 13">ICMP 12341</strain>
    </source>
</reference>
<evidence type="ECO:0000256" key="3">
    <source>
        <dbReference type="ARBA" id="ARBA00022723"/>
    </source>
</evidence>
<evidence type="ECO:0000313" key="12">
    <source>
        <dbReference type="EMBL" id="RMN12103.1"/>
    </source>
</evidence>
<keyword evidence="3" id="KW-0479">Metal-binding</keyword>
<dbReference type="PANTHER" id="PTHR42785:SF1">
    <property type="entry name" value="DNA TOPOISOMERASE"/>
    <property type="match status" value="1"/>
</dbReference>
<evidence type="ECO:0000256" key="6">
    <source>
        <dbReference type="ARBA" id="ARBA00023125"/>
    </source>
</evidence>
<dbReference type="InterPro" id="IPR028612">
    <property type="entry name" value="Topoisom_1_IA"/>
</dbReference>
<feature type="region of interest" description="Disordered" evidence="9">
    <location>
        <begin position="406"/>
        <end position="431"/>
    </location>
</feature>
<evidence type="ECO:0000256" key="5">
    <source>
        <dbReference type="ARBA" id="ARBA00023029"/>
    </source>
</evidence>
<comment type="catalytic activity">
    <reaction evidence="1 8">
        <text>ATP-independent breakage of single-stranded DNA, followed by passage and rejoining.</text>
        <dbReference type="EC" id="5.6.2.1"/>
    </reaction>
</comment>
<dbReference type="SMART" id="SM00493">
    <property type="entry name" value="TOPRIM"/>
    <property type="match status" value="1"/>
</dbReference>
<dbReference type="EC" id="5.6.2.1" evidence="8"/>
<dbReference type="InterPro" id="IPR013826">
    <property type="entry name" value="Topo_IA_cen_sub3"/>
</dbReference>
<organism evidence="12 13">
    <name type="scientific">Pseudomonas syringae pv. coriandricola</name>
    <dbReference type="NCBI Taxonomy" id="264453"/>
    <lineage>
        <taxon>Bacteria</taxon>
        <taxon>Pseudomonadati</taxon>
        <taxon>Pseudomonadota</taxon>
        <taxon>Gammaproteobacteria</taxon>
        <taxon>Pseudomonadales</taxon>
        <taxon>Pseudomonadaceae</taxon>
        <taxon>Pseudomonas</taxon>
    </lineage>
</organism>
<dbReference type="InterPro" id="IPR013825">
    <property type="entry name" value="Topo_IA_cen_sub2"/>
</dbReference>
<dbReference type="SMART" id="SM00437">
    <property type="entry name" value="TOP1Ac"/>
    <property type="match status" value="1"/>
</dbReference>
<comment type="caution">
    <text evidence="12">The sequence shown here is derived from an EMBL/GenBank/DDBJ whole genome shotgun (WGS) entry which is preliminary data.</text>
</comment>
<dbReference type="HAMAP" id="MF_00952">
    <property type="entry name" value="Topoisom_1_prok"/>
    <property type="match status" value="1"/>
</dbReference>
<keyword evidence="4" id="KW-0460">Magnesium</keyword>
<dbReference type="InterPro" id="IPR005733">
    <property type="entry name" value="TopoI_bac-type"/>
</dbReference>
<evidence type="ECO:0000256" key="7">
    <source>
        <dbReference type="ARBA" id="ARBA00023235"/>
    </source>
</evidence>
<dbReference type="InterPro" id="IPR034149">
    <property type="entry name" value="TOPRIM_TopoI"/>
</dbReference>
<feature type="active site" description="O-(5'-phospho-DNA)-tyrosine intermediate" evidence="8">
    <location>
        <position position="282"/>
    </location>
</feature>
<sequence length="679" mass="75548">MTTLIIVESPAKGKVIEEYIGSDYRVVASIGHIRDLPESGMGVYPPDFKPEYVYTEKGKEVVARLKRLQAECTDGVILATDQDREGEAIAWHLKQVLGLKEERRISYNEITPTALKKALASPRPIDNKQVAAQEARRITDRLIGYMVSPVVAETMGDKTASSGRVQSVAVRLVDDREKEIAGHSTLSYYGVELTFNEWTAAWETKPLLDGQKHWADKEFAELVATVKTVKVLSCVDSPSTSSPPPPFTTITLQTAGLNTLGFDVQQTMQLAQKLYEQGAISYMRTDSTTLSDDALTEIFAYCKEHDLPVVDSPRTWKQKDDAQAAHEAIRPTHISTTTAGENENERKLYNLIWMRTVSCQLQDARFAVRTAKLEASDPIGDKVITFEGRSKKLVYLGWKELTPFDSSEDPENAAAADKEGADNPVPELTEGGVLDVSNSKLLENKTKARGRFTQASLIKEMERLGIGRPSTYAAVMNTITKDRNYVEEFGKKKQLKMTFRGIRLMNVLRENFQFLNFDFTRILEEQLEGIATGKAHYKTLMAAVHKRLIAELDLFRSKVPVEFPCPECNRGLVLNPAKGKKGSAWWGCSGYNPEKNGCDYMAQDDDGKPGKRSGPVLTEFMCADCGKPLIQRTKEGEGGWSFYSCSGAPDGCVLTYPDKDGEPDLKAPRRPKPKPDSDE</sequence>
<name>A0A3M3JMN5_9PSED</name>
<evidence type="ECO:0000256" key="2">
    <source>
        <dbReference type="ARBA" id="ARBA00009446"/>
    </source>
</evidence>
<feature type="region of interest" description="Interaction with DNA" evidence="8">
    <location>
        <begin position="161"/>
        <end position="166"/>
    </location>
</feature>
<feature type="region of interest" description="Disordered" evidence="9">
    <location>
        <begin position="656"/>
        <end position="679"/>
    </location>
</feature>
<dbReference type="PRINTS" id="PR00417">
    <property type="entry name" value="PRTPISMRASEI"/>
</dbReference>
<feature type="domain" description="Toprim" evidence="10">
    <location>
        <begin position="2"/>
        <end position="112"/>
    </location>
</feature>
<dbReference type="Gene3D" id="3.40.50.140">
    <property type="match status" value="1"/>
</dbReference>
<dbReference type="PROSITE" id="PS00396">
    <property type="entry name" value="TOPO_IA_1"/>
    <property type="match status" value="1"/>
</dbReference>
<feature type="site" description="Interaction with DNA" evidence="8">
    <location>
        <position position="136"/>
    </location>
</feature>
<dbReference type="EMBL" id="RBOV01000155">
    <property type="protein sequence ID" value="RMN12103.1"/>
    <property type="molecule type" value="Genomic_DNA"/>
</dbReference>
<comment type="caution">
    <text evidence="8">Lacks conserved residue(s) required for the propagation of feature annotation.</text>
</comment>
<dbReference type="GO" id="GO:0003917">
    <property type="term" value="F:DNA topoisomerase type I (single strand cut, ATP-independent) activity"/>
    <property type="evidence" value="ECO:0007669"/>
    <property type="project" value="UniProtKB-UniRule"/>
</dbReference>
<dbReference type="AlphaFoldDB" id="A0A3M3JMN5"/>
<evidence type="ECO:0000259" key="11">
    <source>
        <dbReference type="PROSITE" id="PS52039"/>
    </source>
</evidence>
<evidence type="ECO:0000313" key="13">
    <source>
        <dbReference type="Proteomes" id="UP000271468"/>
    </source>
</evidence>
<dbReference type="GO" id="GO:0006265">
    <property type="term" value="P:DNA topological change"/>
    <property type="evidence" value="ECO:0007669"/>
    <property type="project" value="UniProtKB-UniRule"/>
</dbReference>
<dbReference type="InterPro" id="IPR000380">
    <property type="entry name" value="Topo_IA"/>
</dbReference>
<dbReference type="SMART" id="SM00436">
    <property type="entry name" value="TOP1Bc"/>
    <property type="match status" value="1"/>
</dbReference>
<accession>A0A3M3JMN5</accession>
<keyword evidence="7 8" id="KW-0413">Isomerase</keyword>
<dbReference type="Gene3D" id="1.10.290.10">
    <property type="entry name" value="Topoisomerase I, domain 4"/>
    <property type="match status" value="1"/>
</dbReference>
<comment type="similarity">
    <text evidence="2 8">Belongs to the type IA topoisomerase family.</text>
</comment>
<dbReference type="GO" id="GO:0003677">
    <property type="term" value="F:DNA binding"/>
    <property type="evidence" value="ECO:0007669"/>
    <property type="project" value="UniProtKB-KW"/>
</dbReference>
<dbReference type="InterPro" id="IPR023405">
    <property type="entry name" value="Topo_IA_core_domain"/>
</dbReference>
<dbReference type="CDD" id="cd03363">
    <property type="entry name" value="TOPRIM_TopoIA_TopoI"/>
    <property type="match status" value="1"/>
</dbReference>
<dbReference type="InterPro" id="IPR013497">
    <property type="entry name" value="Topo_IA_cen"/>
</dbReference>
<comment type="function">
    <text evidence="8">Releases the supercoiling and torsional tension of DNA, which is introduced during the DNA replication and transcription, by transiently cleaving and rejoining one strand of the DNA duplex. Introduces a single-strand break via transesterification at a target site in duplex DNA. The scissile phosphodiester is attacked by the catalytic tyrosine of the enzyme, resulting in the formation of a DNA-(5'-phosphotyrosyl)-enzyme intermediate and the expulsion of a 3'-OH DNA strand. The free DNA strand then undergoes passage around the unbroken strand, thus removing DNA supercoils. Finally, in the religation step, the DNA 3'-OH attacks the covalent intermediate to expel the active-site tyrosine and restore the DNA phosphodiester backbone.</text>
</comment>
<gene>
    <name evidence="8" type="primary">topA</name>
    <name evidence="12" type="ORF">ALQ65_200328</name>
</gene>
<feature type="site" description="Interaction with DNA" evidence="8">
    <location>
        <position position="284"/>
    </location>
</feature>
<dbReference type="InterPro" id="IPR003601">
    <property type="entry name" value="Topo_IA_2"/>
</dbReference>
<feature type="domain" description="Topo IA-type catalytic" evidence="11">
    <location>
        <begin position="126"/>
        <end position="552"/>
    </location>
</feature>
<dbReference type="PANTHER" id="PTHR42785">
    <property type="entry name" value="DNA TOPOISOMERASE, TYPE IA, CORE"/>
    <property type="match status" value="1"/>
</dbReference>
<dbReference type="Gene3D" id="1.10.460.10">
    <property type="entry name" value="Topoisomerase I, domain 2"/>
    <property type="match status" value="1"/>
</dbReference>
<dbReference type="PROSITE" id="PS50880">
    <property type="entry name" value="TOPRIM"/>
    <property type="match status" value="1"/>
</dbReference>
<dbReference type="RefSeq" id="WP_122235017.1">
    <property type="nucleotide sequence ID" value="NZ_RBOV01000155.1"/>
</dbReference>
<evidence type="ECO:0000256" key="8">
    <source>
        <dbReference type="HAMAP-Rule" id="MF_00952"/>
    </source>
</evidence>
<proteinExistence type="inferred from homology"/>
<feature type="site" description="Interaction with DNA" evidence="8">
    <location>
        <position position="140"/>
    </location>
</feature>
<dbReference type="SUPFAM" id="SSF56712">
    <property type="entry name" value="Prokaryotic type I DNA topoisomerase"/>
    <property type="match status" value="1"/>
</dbReference>
<dbReference type="Pfam" id="PF01131">
    <property type="entry name" value="Topoisom_bac"/>
    <property type="match status" value="1"/>
</dbReference>
<dbReference type="InterPro" id="IPR013824">
    <property type="entry name" value="Topo_IA_cen_sub1"/>
</dbReference>
<dbReference type="CDD" id="cd00186">
    <property type="entry name" value="TOP1Ac"/>
    <property type="match status" value="1"/>
</dbReference>
<dbReference type="Gene3D" id="2.70.20.10">
    <property type="entry name" value="Topoisomerase I, domain 3"/>
    <property type="match status" value="1"/>
</dbReference>
<dbReference type="InterPro" id="IPR006171">
    <property type="entry name" value="TOPRIM_dom"/>
</dbReference>
<dbReference type="Proteomes" id="UP000271468">
    <property type="component" value="Unassembled WGS sequence"/>
</dbReference>
<feature type="site" description="Interaction with DNA" evidence="8">
    <location>
        <position position="145"/>
    </location>
</feature>
<keyword evidence="5 8" id="KW-0799">Topoisomerase</keyword>
<dbReference type="NCBIfam" id="TIGR01051">
    <property type="entry name" value="topA_bact"/>
    <property type="match status" value="1"/>
</dbReference>
<protein>
    <recommendedName>
        <fullName evidence="8">DNA topoisomerase 1</fullName>
        <ecNumber evidence="8">5.6.2.1</ecNumber>
    </recommendedName>
    <alternativeName>
        <fullName evidence="8">DNA topoisomerase I</fullName>
    </alternativeName>
</protein>
<dbReference type="PROSITE" id="PS52039">
    <property type="entry name" value="TOPO_IA_2"/>
    <property type="match status" value="1"/>
</dbReference>
<dbReference type="GO" id="GO:0046872">
    <property type="term" value="F:metal ion binding"/>
    <property type="evidence" value="ECO:0007669"/>
    <property type="project" value="UniProtKB-KW"/>
</dbReference>
<dbReference type="Pfam" id="PF01751">
    <property type="entry name" value="Toprim"/>
    <property type="match status" value="1"/>
</dbReference>
<evidence type="ECO:0000256" key="4">
    <source>
        <dbReference type="ARBA" id="ARBA00022842"/>
    </source>
</evidence>
<feature type="compositionally biased region" description="Basic and acidic residues" evidence="9">
    <location>
        <begin position="657"/>
        <end position="679"/>
    </location>
</feature>
<dbReference type="InterPro" id="IPR003602">
    <property type="entry name" value="Topo_IA_DNA-bd_dom"/>
</dbReference>
<evidence type="ECO:0000259" key="10">
    <source>
        <dbReference type="PROSITE" id="PS50880"/>
    </source>
</evidence>
<dbReference type="InterPro" id="IPR023406">
    <property type="entry name" value="Topo_IA_AS"/>
</dbReference>
<feature type="site" description="Interaction with DNA" evidence="8">
    <location>
        <position position="32"/>
    </location>
</feature>